<dbReference type="EMBL" id="AB812076">
    <property type="protein sequence ID" value="BAQ01962.1"/>
    <property type="molecule type" value="Genomic_DNA"/>
</dbReference>
<feature type="domain" description="Glycosyltransferase subfamily 4-like N-terminal" evidence="2">
    <location>
        <begin position="25"/>
        <end position="161"/>
    </location>
</feature>
<reference evidence="4" key="1">
    <citation type="journal article" date="2014" name="DNA Res.">
        <title>A complete view of the genetic diversity of the Escherichia coli O-antigen biosynthesis gene cluster.</title>
        <authorList>
            <person name="Iguchi A."/>
            <person name="Iyoda S."/>
            <person name="Kikuchi T."/>
            <person name="Ogura Y."/>
            <person name="Katsura K."/>
            <person name="Ohnishi M."/>
            <person name="Hayashi T."/>
            <person name="Thomson N.R."/>
        </authorList>
    </citation>
    <scope>NUCLEOTIDE SEQUENCE</scope>
    <source>
        <strain evidence="4">E4378</strain>
    </source>
</reference>
<dbReference type="PANTHER" id="PTHR12526">
    <property type="entry name" value="GLYCOSYLTRANSFERASE"/>
    <property type="match status" value="1"/>
</dbReference>
<gene>
    <name evidence="3" type="primary">kanE</name>
</gene>
<reference evidence="3" key="2">
    <citation type="journal article" date="2016" name="PLoS ONE">
        <title>Comparison of O-Antigen Gene Clusters of All O-Serogroups of Escherichia coli and Proposal for Adopting a New Nomenclature for O-Typing.</title>
        <authorList>
            <person name="DebRoy C."/>
            <person name="Fratamico P.M."/>
            <person name="Yan X."/>
            <person name="Baranzoni G."/>
            <person name="Liu Y."/>
            <person name="Needleman D.S."/>
            <person name="Tebbs R."/>
            <person name="O'Connell C.D."/>
            <person name="Allred A."/>
            <person name="Swimley M."/>
            <person name="Mwangi M."/>
            <person name="Kapur V."/>
            <person name="Raygoza Garay J.A."/>
            <person name="Roberts E.L."/>
            <person name="Katani R."/>
        </authorList>
    </citation>
    <scope>NUCLEOTIDE SEQUENCE</scope>
    <source>
        <strain evidence="3">E43478</strain>
    </source>
</reference>
<dbReference type="Pfam" id="PF00534">
    <property type="entry name" value="Glycos_transf_1"/>
    <property type="match status" value="1"/>
</dbReference>
<dbReference type="GO" id="GO:1901135">
    <property type="term" value="P:carbohydrate derivative metabolic process"/>
    <property type="evidence" value="ECO:0007669"/>
    <property type="project" value="UniProtKB-ARBA"/>
</dbReference>
<dbReference type="AlphaFoldDB" id="A0A0A8J7H5"/>
<dbReference type="GO" id="GO:0016757">
    <property type="term" value="F:glycosyltransferase activity"/>
    <property type="evidence" value="ECO:0007669"/>
    <property type="project" value="InterPro"/>
</dbReference>
<protein>
    <submittedName>
        <fullName evidence="3">Alpha-D-kanosaminyltransferase</fullName>
    </submittedName>
    <submittedName>
        <fullName evidence="4">Putative glycosyltransferase</fullName>
    </submittedName>
</protein>
<dbReference type="EMBL" id="KJ778800">
    <property type="protein sequence ID" value="AIG62757.1"/>
    <property type="molecule type" value="Genomic_DNA"/>
</dbReference>
<evidence type="ECO:0000259" key="2">
    <source>
        <dbReference type="Pfam" id="PF13439"/>
    </source>
</evidence>
<dbReference type="PANTHER" id="PTHR12526:SF638">
    <property type="entry name" value="SPORE COAT PROTEIN SA"/>
    <property type="match status" value="1"/>
</dbReference>
<accession>A0A0A8J7H5</accession>
<dbReference type="InterPro" id="IPR028098">
    <property type="entry name" value="Glyco_trans_4-like_N"/>
</dbReference>
<evidence type="ECO:0000313" key="3">
    <source>
        <dbReference type="EMBL" id="AIG62757.1"/>
    </source>
</evidence>
<keyword evidence="4" id="KW-0808">Transferase</keyword>
<name>A0A0A8J7H5_ECOLX</name>
<dbReference type="Pfam" id="PF13439">
    <property type="entry name" value="Glyco_transf_4"/>
    <property type="match status" value="1"/>
</dbReference>
<feature type="domain" description="Glycosyl transferase family 1" evidence="1">
    <location>
        <begin position="185"/>
        <end position="352"/>
    </location>
</feature>
<evidence type="ECO:0000259" key="1">
    <source>
        <dbReference type="Pfam" id="PF00534"/>
    </source>
</evidence>
<dbReference type="Gene3D" id="3.40.50.2000">
    <property type="entry name" value="Glycogen Phosphorylase B"/>
    <property type="match status" value="2"/>
</dbReference>
<dbReference type="InterPro" id="IPR001296">
    <property type="entry name" value="Glyco_trans_1"/>
</dbReference>
<evidence type="ECO:0000313" key="4">
    <source>
        <dbReference type="EMBL" id="BAQ01962.1"/>
    </source>
</evidence>
<dbReference type="CDD" id="cd03801">
    <property type="entry name" value="GT4_PimA-like"/>
    <property type="match status" value="1"/>
</dbReference>
<sequence>MKIVLLHNEIKPFRLPLFNYLNSIYDVKIYCLRSNKLTENNIKDVEYGRYIRIPKMQDLEIPLDLWFFLKNEKPDVIISTDLGYAITYIGYLYSRVNQCKFVLWNEQWSDILHPRRYLTKPLERLICRKADKILSFGYKHAEYLIQLGAKENNISIVPNAVPDFYPLSKSHNENNEFFYIPWIHDVTKIKIVCPGRLVKFKGHETILNSAVGIIKANKNARFIFAGSGPEFGQLQQMVNKLGLNDYVFITGVTFNEEMKNALLINADLVILASVKSKKIRAVEAWGLVVNEAIQYKKKIIVSDATGVANELIIDNETGGVFENGNHIDLQNKILSCINHPEQWNIYAEKAYEKLITDYSMDVLIKKITFALEEI</sequence>
<proteinExistence type="predicted"/>
<dbReference type="SUPFAM" id="SSF53756">
    <property type="entry name" value="UDP-Glycosyltransferase/glycogen phosphorylase"/>
    <property type="match status" value="1"/>
</dbReference>
<organism evidence="4">
    <name type="scientific">Escherichia coli</name>
    <dbReference type="NCBI Taxonomy" id="562"/>
    <lineage>
        <taxon>Bacteria</taxon>
        <taxon>Pseudomonadati</taxon>
        <taxon>Pseudomonadota</taxon>
        <taxon>Gammaproteobacteria</taxon>
        <taxon>Enterobacterales</taxon>
        <taxon>Enterobacteriaceae</taxon>
        <taxon>Escherichia</taxon>
    </lineage>
</organism>